<dbReference type="CDD" id="cd12148">
    <property type="entry name" value="fungal_TF_MHR"/>
    <property type="match status" value="1"/>
</dbReference>
<dbReference type="GeneID" id="9676040"/>
<sequence>MERQKPTKLAKSCIPCRNHKIKCDAPVRGLPCSNCTRRSSHERCILPTRKRRELLVSRAGSRETRTDFCHFRSTAQASDQISTSSHATPCSNPPESTTVAQTRPVTDLSDKCRDLTKYQISLNYINILEQVDNNGTQCHDRSNLLVEESRHSASSSSNSYSNTISRQLDPVDQVFLVGKGAFDIPPQHCVQVSISILQSYFNFVDPFAPIMDRTSFIRAYKSGCYSLFLMNAALASGSLHVSSYIISECGFRSRPEAQASFSSKATLLYDFGCETNSLHLLQGCVLLGGVSIPSVEKDCRYWLYNSVRLITKTDLHKEISHCQATTFTNVDKCRDVHYTYIGTQRAGIVSQLRCNLSPLTPDDWEPETIPDDCASVLKPLKSQQILGFISYWQLAVIGTHSVEWGTLNSTDRVVNQCLTDHDDRDPERVIQPLEAWRISVRETFQTNNQSQLDMMCSFLLASSYRFECILLRLLRPKWKSLNPERSEWARRQLRCAMFELDTIAGRMLACDTLQEAPLAFCTCIPILLALHVETVLDSTESEVNQSLSRVSISRVMLILRRMKDIPSIGQVLVVFEQVLAKHNLASPSTDVSGSVSVEAHPESAGKTGHDPAWHGSFPAMGWLDLLELDDPMLGDLSIFESTCS</sequence>
<dbReference type="GO" id="GO:0000981">
    <property type="term" value="F:DNA-binding transcription factor activity, RNA polymerase II-specific"/>
    <property type="evidence" value="ECO:0007669"/>
    <property type="project" value="InterPro"/>
</dbReference>
<dbReference type="GO" id="GO:0003677">
    <property type="term" value="F:DNA binding"/>
    <property type="evidence" value="ECO:0007669"/>
    <property type="project" value="InterPro"/>
</dbReference>
<dbReference type="InterPro" id="IPR052761">
    <property type="entry name" value="Fungal_Detox/Toxin_TFs"/>
</dbReference>
<keyword evidence="1" id="KW-0479">Metal-binding</keyword>
<name>C7Z3D9_FUSV7</name>
<dbReference type="GO" id="GO:0008270">
    <property type="term" value="F:zinc ion binding"/>
    <property type="evidence" value="ECO:0007669"/>
    <property type="project" value="InterPro"/>
</dbReference>
<feature type="compositionally biased region" description="Basic and acidic residues" evidence="3">
    <location>
        <begin position="599"/>
        <end position="610"/>
    </location>
</feature>
<evidence type="ECO:0000256" key="3">
    <source>
        <dbReference type="SAM" id="MobiDB-lite"/>
    </source>
</evidence>
<dbReference type="AlphaFoldDB" id="C7Z3D9"/>
<dbReference type="OrthoDB" id="5121955at2759"/>
<dbReference type="Gene3D" id="4.10.240.10">
    <property type="entry name" value="Zn(2)-C6 fungal-type DNA-binding domain"/>
    <property type="match status" value="1"/>
</dbReference>
<dbReference type="InterPro" id="IPR001138">
    <property type="entry name" value="Zn2Cys6_DnaBD"/>
</dbReference>
<evidence type="ECO:0000259" key="4">
    <source>
        <dbReference type="PROSITE" id="PS50048"/>
    </source>
</evidence>
<dbReference type="EMBL" id="GG698907">
    <property type="protein sequence ID" value="EEU41638.1"/>
    <property type="molecule type" value="Genomic_DNA"/>
</dbReference>
<dbReference type="Proteomes" id="UP000005206">
    <property type="component" value="Chromosome 12"/>
</dbReference>
<dbReference type="SMART" id="SM00066">
    <property type="entry name" value="GAL4"/>
    <property type="match status" value="1"/>
</dbReference>
<accession>C7Z3D9</accession>
<dbReference type="InParanoid" id="C7Z3D9"/>
<dbReference type="eggNOG" id="ENOG502SIT4">
    <property type="taxonomic scope" value="Eukaryota"/>
</dbReference>
<dbReference type="PANTHER" id="PTHR47425:SF2">
    <property type="entry name" value="FARB-RELATED"/>
    <property type="match status" value="1"/>
</dbReference>
<dbReference type="CDD" id="cd00067">
    <property type="entry name" value="GAL4"/>
    <property type="match status" value="1"/>
</dbReference>
<dbReference type="VEuPathDB" id="FungiDB:NECHADRAFT_54125"/>
<evidence type="ECO:0000256" key="2">
    <source>
        <dbReference type="ARBA" id="ARBA00023242"/>
    </source>
</evidence>
<protein>
    <recommendedName>
        <fullName evidence="4">Zn(2)-C6 fungal-type domain-containing protein</fullName>
    </recommendedName>
</protein>
<organism evidence="5 6">
    <name type="scientific">Fusarium vanettenii (strain ATCC MYA-4622 / CBS 123669 / FGSC 9596 / NRRL 45880 / 77-13-4)</name>
    <name type="common">Fusarium solani subsp. pisi</name>
    <dbReference type="NCBI Taxonomy" id="660122"/>
    <lineage>
        <taxon>Eukaryota</taxon>
        <taxon>Fungi</taxon>
        <taxon>Dikarya</taxon>
        <taxon>Ascomycota</taxon>
        <taxon>Pezizomycotina</taxon>
        <taxon>Sordariomycetes</taxon>
        <taxon>Hypocreomycetidae</taxon>
        <taxon>Hypocreales</taxon>
        <taxon>Nectriaceae</taxon>
        <taxon>Fusarium</taxon>
        <taxon>Fusarium solani species complex</taxon>
        <taxon>Fusarium vanettenii</taxon>
    </lineage>
</organism>
<dbReference type="InterPro" id="IPR007219">
    <property type="entry name" value="XnlR_reg_dom"/>
</dbReference>
<dbReference type="PROSITE" id="PS50048">
    <property type="entry name" value="ZN2_CY6_FUNGAL_2"/>
    <property type="match status" value="1"/>
</dbReference>
<reference evidence="5 6" key="1">
    <citation type="journal article" date="2009" name="PLoS Genet.">
        <title>The genome of Nectria haematococca: contribution of supernumerary chromosomes to gene expansion.</title>
        <authorList>
            <person name="Coleman J.J."/>
            <person name="Rounsley S.D."/>
            <person name="Rodriguez-Carres M."/>
            <person name="Kuo A."/>
            <person name="Wasmann C.C."/>
            <person name="Grimwood J."/>
            <person name="Schmutz J."/>
            <person name="Taga M."/>
            <person name="White G.J."/>
            <person name="Zhou S."/>
            <person name="Schwartz D.C."/>
            <person name="Freitag M."/>
            <person name="Ma L.J."/>
            <person name="Danchin E.G."/>
            <person name="Henrissat B."/>
            <person name="Coutinho P.M."/>
            <person name="Nelson D.R."/>
            <person name="Straney D."/>
            <person name="Napoli C.A."/>
            <person name="Barker B.M."/>
            <person name="Gribskov M."/>
            <person name="Rep M."/>
            <person name="Kroken S."/>
            <person name="Molnar I."/>
            <person name="Rensing C."/>
            <person name="Kennell J.C."/>
            <person name="Zamora J."/>
            <person name="Farman M.L."/>
            <person name="Selker E.U."/>
            <person name="Salamov A."/>
            <person name="Shapiro H."/>
            <person name="Pangilinan J."/>
            <person name="Lindquist E."/>
            <person name="Lamers C."/>
            <person name="Grigoriev I.V."/>
            <person name="Geiser D.M."/>
            <person name="Covert S.F."/>
            <person name="Temporini E."/>
            <person name="Vanetten H.D."/>
        </authorList>
    </citation>
    <scope>NUCLEOTIDE SEQUENCE [LARGE SCALE GENOMIC DNA]</scope>
    <source>
        <strain evidence="6">ATCC MYA-4622 / CBS 123669 / FGSC 9596 / NRRL 45880 / 77-13-4</strain>
    </source>
</reference>
<dbReference type="KEGG" id="nhe:NECHADRAFT_54125"/>
<dbReference type="InterPro" id="IPR036864">
    <property type="entry name" value="Zn2-C6_fun-type_DNA-bd_sf"/>
</dbReference>
<dbReference type="GO" id="GO:0006351">
    <property type="term" value="P:DNA-templated transcription"/>
    <property type="evidence" value="ECO:0007669"/>
    <property type="project" value="InterPro"/>
</dbReference>
<keyword evidence="2" id="KW-0539">Nucleus</keyword>
<feature type="domain" description="Zn(2)-C6 fungal-type" evidence="4">
    <location>
        <begin position="12"/>
        <end position="46"/>
    </location>
</feature>
<dbReference type="OMA" id="GRAMAYD"/>
<dbReference type="PANTHER" id="PTHR47425">
    <property type="entry name" value="FARB-RELATED"/>
    <property type="match status" value="1"/>
</dbReference>
<proteinExistence type="predicted"/>
<keyword evidence="6" id="KW-1185">Reference proteome</keyword>
<evidence type="ECO:0000256" key="1">
    <source>
        <dbReference type="ARBA" id="ARBA00022723"/>
    </source>
</evidence>
<dbReference type="HOGENOM" id="CLU_023926_1_0_1"/>
<feature type="region of interest" description="Disordered" evidence="3">
    <location>
        <begin position="586"/>
        <end position="610"/>
    </location>
</feature>
<dbReference type="Pfam" id="PF00172">
    <property type="entry name" value="Zn_clus"/>
    <property type="match status" value="1"/>
</dbReference>
<feature type="compositionally biased region" description="Polar residues" evidence="3">
    <location>
        <begin position="586"/>
        <end position="595"/>
    </location>
</feature>
<feature type="region of interest" description="Disordered" evidence="3">
    <location>
        <begin position="79"/>
        <end position="104"/>
    </location>
</feature>
<dbReference type="Pfam" id="PF04082">
    <property type="entry name" value="Fungal_trans"/>
    <property type="match status" value="1"/>
</dbReference>
<gene>
    <name evidence="5" type="ORF">NECHADRAFT_54125</name>
</gene>
<evidence type="ECO:0000313" key="6">
    <source>
        <dbReference type="Proteomes" id="UP000005206"/>
    </source>
</evidence>
<dbReference type="PROSITE" id="PS00463">
    <property type="entry name" value="ZN2_CY6_FUNGAL_1"/>
    <property type="match status" value="1"/>
</dbReference>
<dbReference type="RefSeq" id="XP_003047351.1">
    <property type="nucleotide sequence ID" value="XM_003047305.1"/>
</dbReference>
<evidence type="ECO:0000313" key="5">
    <source>
        <dbReference type="EMBL" id="EEU41638.1"/>
    </source>
</evidence>
<dbReference type="SUPFAM" id="SSF57701">
    <property type="entry name" value="Zn2/Cys6 DNA-binding domain"/>
    <property type="match status" value="1"/>
</dbReference>